<dbReference type="PATRIC" id="fig|1594731.3.peg.132"/>
<dbReference type="PANTHER" id="PTHR43071">
    <property type="entry name" value="2-AMINO-4-HYDROXY-6-HYDROXYMETHYLDIHYDROPTERIDINE PYROPHOSPHOKINASE"/>
    <property type="match status" value="1"/>
</dbReference>
<dbReference type="STRING" id="1594731.WEOB_143"/>
<comment type="pathway">
    <text evidence="1">Cofactor biosynthesis; tetrahydrofolate biosynthesis; 2-amino-4-hydroxy-6-hydroxymethyl-7,8-dihydropteridine diphosphate from 7,8-dihydroneopterin triphosphate: step 4/4.</text>
</comment>
<evidence type="ECO:0000256" key="1">
    <source>
        <dbReference type="ARBA" id="ARBA00005051"/>
    </source>
</evidence>
<proteinExistence type="inferred from homology"/>
<accession>A0A0H5C558</accession>
<dbReference type="InterPro" id="IPR000550">
    <property type="entry name" value="Hppk"/>
</dbReference>
<evidence type="ECO:0000256" key="11">
    <source>
        <dbReference type="ARBA" id="ARBA00029766"/>
    </source>
</evidence>
<evidence type="ECO:0000256" key="10">
    <source>
        <dbReference type="ARBA" id="ARBA00029409"/>
    </source>
</evidence>
<dbReference type="PANTHER" id="PTHR43071:SF1">
    <property type="entry name" value="2-AMINO-4-HYDROXY-6-HYDROXYMETHYLDIHYDROPTERIDINE PYROPHOSPHOKINASE"/>
    <property type="match status" value="1"/>
</dbReference>
<dbReference type="UniPathway" id="UPA00077">
    <property type="reaction ID" value="UER00155"/>
</dbReference>
<dbReference type="AlphaFoldDB" id="A0A0H5C558"/>
<evidence type="ECO:0000256" key="8">
    <source>
        <dbReference type="ARBA" id="ARBA00022840"/>
    </source>
</evidence>
<dbReference type="EC" id="2.7.6.3" evidence="3"/>
<protein>
    <recommendedName>
        <fullName evidence="4">2-amino-4-hydroxy-6-hydroxymethyldihydropteridine pyrophosphokinase</fullName>
        <ecNumber evidence="3">2.7.6.3</ecNumber>
    </recommendedName>
    <alternativeName>
        <fullName evidence="11">6-hydroxymethyl-7,8-dihydropterin pyrophosphokinase</fullName>
    </alternativeName>
    <alternativeName>
        <fullName evidence="12">7,8-dihydro-6-hydroxymethylpterin-pyrophosphokinase</fullName>
    </alternativeName>
</protein>
<comment type="similarity">
    <text evidence="2">Belongs to the HPPK family.</text>
</comment>
<dbReference type="Proteomes" id="UP000242753">
    <property type="component" value="Chromosome I"/>
</dbReference>
<sequence length="164" mass="19185">MKKENFVWISMGSNLCNPFKQINEAINNIIFSFPHTKLLSCSSYYRSKPLGLKNQPDFLNVVVLLKTFLSPEMLLKNIQLIELKQGRVRTLKRWESRTLDIDILLFGNCVINTKKLIVPHYDMKNRSFVLYPLFELMPNFSFPDGTCLLDCIKSISLKNLTYWE</sequence>
<keyword evidence="5 14" id="KW-0808">Transferase</keyword>
<dbReference type="GO" id="GO:0046656">
    <property type="term" value="P:folic acid biosynthetic process"/>
    <property type="evidence" value="ECO:0007669"/>
    <property type="project" value="UniProtKB-KW"/>
</dbReference>
<keyword evidence="6" id="KW-0547">Nucleotide-binding</keyword>
<dbReference type="Pfam" id="PF01288">
    <property type="entry name" value="HPPK"/>
    <property type="match status" value="1"/>
</dbReference>
<dbReference type="KEGG" id="wca:WEOB_143"/>
<comment type="function">
    <text evidence="10">Catalyzes the transfer of pyrophosphate from adenosine triphosphate (ATP) to 6-hydroxymethyl-7,8-dihydropterin, an enzymatic step in folate biosynthesis pathway.</text>
</comment>
<evidence type="ECO:0000256" key="7">
    <source>
        <dbReference type="ARBA" id="ARBA00022777"/>
    </source>
</evidence>
<evidence type="ECO:0000256" key="5">
    <source>
        <dbReference type="ARBA" id="ARBA00022679"/>
    </source>
</evidence>
<dbReference type="NCBIfam" id="TIGR01498">
    <property type="entry name" value="folK"/>
    <property type="match status" value="1"/>
</dbReference>
<dbReference type="RefSeq" id="WP_281263994.1">
    <property type="nucleotide sequence ID" value="NZ_LN774881.1"/>
</dbReference>
<name>A0A0H5C558_9ENTR</name>
<evidence type="ECO:0000256" key="6">
    <source>
        <dbReference type="ARBA" id="ARBA00022741"/>
    </source>
</evidence>
<keyword evidence="9" id="KW-0289">Folate biosynthesis</keyword>
<evidence type="ECO:0000256" key="12">
    <source>
        <dbReference type="ARBA" id="ARBA00033413"/>
    </source>
</evidence>
<evidence type="ECO:0000256" key="3">
    <source>
        <dbReference type="ARBA" id="ARBA00013253"/>
    </source>
</evidence>
<evidence type="ECO:0000256" key="4">
    <source>
        <dbReference type="ARBA" id="ARBA00016218"/>
    </source>
</evidence>
<dbReference type="GO" id="GO:0005524">
    <property type="term" value="F:ATP binding"/>
    <property type="evidence" value="ECO:0007669"/>
    <property type="project" value="UniProtKB-KW"/>
</dbReference>
<feature type="domain" description="7,8-dihydro-6-hydroxymethylpterin-pyrophosphokinase" evidence="13">
    <location>
        <begin position="9"/>
        <end position="138"/>
    </location>
</feature>
<reference evidence="15" key="1">
    <citation type="submission" date="2015-01" db="EMBL/GenBank/DDBJ databases">
        <authorList>
            <person name="Manzano-Marin A."/>
            <person name="Manzano-Marin A."/>
        </authorList>
    </citation>
    <scope>NUCLEOTIDE SEQUENCE [LARGE SCALE GENOMIC DNA]</scope>
    <source>
        <strain evidence="15">obscurior</strain>
    </source>
</reference>
<evidence type="ECO:0000256" key="2">
    <source>
        <dbReference type="ARBA" id="ARBA00005810"/>
    </source>
</evidence>
<dbReference type="GO" id="GO:0003848">
    <property type="term" value="F:2-amino-4-hydroxy-6-hydroxymethyldihydropteridine diphosphokinase activity"/>
    <property type="evidence" value="ECO:0007669"/>
    <property type="project" value="UniProtKB-EC"/>
</dbReference>
<evidence type="ECO:0000256" key="9">
    <source>
        <dbReference type="ARBA" id="ARBA00022909"/>
    </source>
</evidence>
<keyword evidence="7 14" id="KW-0418">Kinase</keyword>
<dbReference type="CDD" id="cd00483">
    <property type="entry name" value="HPPK"/>
    <property type="match status" value="1"/>
</dbReference>
<evidence type="ECO:0000313" key="15">
    <source>
        <dbReference type="Proteomes" id="UP000242753"/>
    </source>
</evidence>
<keyword evidence="8" id="KW-0067">ATP-binding</keyword>
<dbReference type="GO" id="GO:0016301">
    <property type="term" value="F:kinase activity"/>
    <property type="evidence" value="ECO:0007669"/>
    <property type="project" value="UniProtKB-KW"/>
</dbReference>
<dbReference type="InterPro" id="IPR035907">
    <property type="entry name" value="Hppk_sf"/>
</dbReference>
<gene>
    <name evidence="14" type="primary">folK</name>
    <name evidence="14" type="ORF">WEOB_143</name>
</gene>
<dbReference type="Gene3D" id="3.30.70.560">
    <property type="entry name" value="7,8-Dihydro-6-hydroxymethylpterin-pyrophosphokinase HPPK"/>
    <property type="match status" value="1"/>
</dbReference>
<organism evidence="14 15">
    <name type="scientific">Candidatus Westeberhardia cardiocondylae</name>
    <dbReference type="NCBI Taxonomy" id="1594731"/>
    <lineage>
        <taxon>Bacteria</taxon>
        <taxon>Pseudomonadati</taxon>
        <taxon>Pseudomonadota</taxon>
        <taxon>Gammaproteobacteria</taxon>
        <taxon>Enterobacterales</taxon>
        <taxon>Enterobacteriaceae</taxon>
        <taxon>ant endosymbionts</taxon>
        <taxon>Candidatus Westeberhardia</taxon>
    </lineage>
</organism>
<dbReference type="EMBL" id="LN774881">
    <property type="protein sequence ID" value="CEN32096.1"/>
    <property type="molecule type" value="Genomic_DNA"/>
</dbReference>
<evidence type="ECO:0000259" key="13">
    <source>
        <dbReference type="Pfam" id="PF01288"/>
    </source>
</evidence>
<keyword evidence="15" id="KW-1185">Reference proteome</keyword>
<dbReference type="GO" id="GO:0046654">
    <property type="term" value="P:tetrahydrofolate biosynthetic process"/>
    <property type="evidence" value="ECO:0007669"/>
    <property type="project" value="UniProtKB-UniPathway"/>
</dbReference>
<evidence type="ECO:0000313" key="14">
    <source>
        <dbReference type="EMBL" id="CEN32096.1"/>
    </source>
</evidence>
<dbReference type="SUPFAM" id="SSF55083">
    <property type="entry name" value="6-hydroxymethyl-7,8-dihydropterin pyrophosphokinase, HPPK"/>
    <property type="match status" value="1"/>
</dbReference>